<dbReference type="GO" id="GO:0016740">
    <property type="term" value="F:transferase activity"/>
    <property type="evidence" value="ECO:0007669"/>
    <property type="project" value="UniProtKB-KW"/>
</dbReference>
<keyword evidence="7" id="KW-0479">Metal-binding</keyword>
<dbReference type="InterPro" id="IPR003473">
    <property type="entry name" value="NadA"/>
</dbReference>
<keyword evidence="6 11" id="KW-0808">Transferase</keyword>
<evidence type="ECO:0000313" key="12">
    <source>
        <dbReference type="Proteomes" id="UP000832034"/>
    </source>
</evidence>
<dbReference type="PANTHER" id="PTHR30573:SF0">
    <property type="entry name" value="QUINOLINATE SYNTHASE, CHLOROPLASTIC"/>
    <property type="match status" value="1"/>
</dbReference>
<dbReference type="RefSeq" id="WP_019958838.1">
    <property type="nucleotide sequence ID" value="NZ_CP091512.1"/>
</dbReference>
<dbReference type="Pfam" id="PF02445">
    <property type="entry name" value="NadA"/>
    <property type="match status" value="1"/>
</dbReference>
<evidence type="ECO:0000256" key="2">
    <source>
        <dbReference type="ARBA" id="ARBA00005065"/>
    </source>
</evidence>
<keyword evidence="12" id="KW-1185">Reference proteome</keyword>
<keyword evidence="5" id="KW-0662">Pyridine nucleotide biosynthesis</keyword>
<evidence type="ECO:0000256" key="4">
    <source>
        <dbReference type="ARBA" id="ARBA00022485"/>
    </source>
</evidence>
<comment type="pathway">
    <text evidence="2">Cofactor biosynthesis; NAD(+) biosynthesis; quinolinate from iminoaspartate: step 1/1.</text>
</comment>
<evidence type="ECO:0000256" key="9">
    <source>
        <dbReference type="ARBA" id="ARBA00023014"/>
    </source>
</evidence>
<dbReference type="SUPFAM" id="SSF142754">
    <property type="entry name" value="NadA-like"/>
    <property type="match status" value="1"/>
</dbReference>
<dbReference type="NCBIfam" id="TIGR00550">
    <property type="entry name" value="nadA"/>
    <property type="match status" value="1"/>
</dbReference>
<comment type="cofactor">
    <cofactor evidence="1">
        <name>[4Fe-4S] cluster</name>
        <dbReference type="ChEBI" id="CHEBI:49883"/>
    </cofactor>
</comment>
<name>A0ABY4EDS5_VITST</name>
<keyword evidence="8" id="KW-0408">Iron</keyword>
<dbReference type="InterPro" id="IPR036094">
    <property type="entry name" value="NadA_sf"/>
</dbReference>
<evidence type="ECO:0000256" key="10">
    <source>
        <dbReference type="NCBIfam" id="TIGR00550"/>
    </source>
</evidence>
<organism evidence="11 12">
    <name type="scientific">Vitreoscilla stercoraria</name>
    <dbReference type="NCBI Taxonomy" id="61"/>
    <lineage>
        <taxon>Bacteria</taxon>
        <taxon>Pseudomonadati</taxon>
        <taxon>Pseudomonadota</taxon>
        <taxon>Betaproteobacteria</taxon>
        <taxon>Neisseriales</taxon>
        <taxon>Neisseriaceae</taxon>
        <taxon>Vitreoscilla</taxon>
    </lineage>
</organism>
<evidence type="ECO:0000256" key="5">
    <source>
        <dbReference type="ARBA" id="ARBA00022642"/>
    </source>
</evidence>
<reference evidence="11" key="2">
    <citation type="journal article" date="2022" name="Res Sq">
        <title>Evolution of multicellular longitudinally dividing oral cavity symbionts (Neisseriaceae).</title>
        <authorList>
            <person name="Nyongesa S."/>
            <person name="Weber P."/>
            <person name="Bernet E."/>
            <person name="Pullido F."/>
            <person name="Nieckarz M."/>
            <person name="Delaby M."/>
            <person name="Nieves C."/>
            <person name="Viehboeck T."/>
            <person name="Krause N."/>
            <person name="Rivera-Millot A."/>
            <person name="Nakamura A."/>
            <person name="Vischer N."/>
            <person name="VanNieuwenhze M."/>
            <person name="Brun Y."/>
            <person name="Cava F."/>
            <person name="Bulgheresi S."/>
            <person name="Veyrier F."/>
        </authorList>
    </citation>
    <scope>NUCLEOTIDE SEQUENCE</scope>
    <source>
        <strain evidence="11">SAG 1488-6</strain>
    </source>
</reference>
<dbReference type="PANTHER" id="PTHR30573">
    <property type="entry name" value="QUINOLINATE SYNTHETASE A"/>
    <property type="match status" value="1"/>
</dbReference>
<keyword evidence="9" id="KW-0411">Iron-sulfur</keyword>
<accession>A0ABY4EDS5</accession>
<dbReference type="NCBIfam" id="NF006878">
    <property type="entry name" value="PRK09375.1-2"/>
    <property type="match status" value="1"/>
</dbReference>
<reference evidence="11" key="1">
    <citation type="submission" date="2021-12" db="EMBL/GenBank/DDBJ databases">
        <authorList>
            <person name="Veyrier F.J."/>
        </authorList>
    </citation>
    <scope>NUCLEOTIDE SEQUENCE</scope>
    <source>
        <strain evidence="11">SAG 1488-6</strain>
    </source>
</reference>
<keyword evidence="4" id="KW-0004">4Fe-4S</keyword>
<dbReference type="Proteomes" id="UP000832034">
    <property type="component" value="Chromosome"/>
</dbReference>
<protein>
    <recommendedName>
        <fullName evidence="3 10">Quinolinate synthase</fullName>
        <ecNumber evidence="3 10">2.5.1.72</ecNumber>
    </recommendedName>
</protein>
<evidence type="ECO:0000256" key="3">
    <source>
        <dbReference type="ARBA" id="ARBA00012669"/>
    </source>
</evidence>
<proteinExistence type="predicted"/>
<dbReference type="EC" id="2.5.1.72" evidence="3 10"/>
<evidence type="ECO:0000256" key="7">
    <source>
        <dbReference type="ARBA" id="ARBA00022723"/>
    </source>
</evidence>
<dbReference type="NCBIfam" id="NF006877">
    <property type="entry name" value="PRK09375.1-1"/>
    <property type="match status" value="1"/>
</dbReference>
<evidence type="ECO:0000256" key="1">
    <source>
        <dbReference type="ARBA" id="ARBA00001966"/>
    </source>
</evidence>
<dbReference type="EMBL" id="CP091512">
    <property type="protein sequence ID" value="UOO93493.1"/>
    <property type="molecule type" value="Genomic_DNA"/>
</dbReference>
<sequence>MNTHTSERLSYPYEKPSLEHMQAHVNAAKQQQEQQACILHEAWAKTPAKLQDNAKAQAIAHLQNLLTQHNAVMVAHYYVAPELQDLALATGGMVGDSLEMARFGQNHSAQTLLVAGVKFMGETSKILSPEKTVLMPDLEATCSLDLGCPVDEFTAFCDQYPDRTVVVYANTSAEVKARADWVVTSSIALEIVTFLHSQGKKIIWGPDRHLGSYIQKQTGADMILWQGSCIVHHEFKGLELSLLKEKHPEALVLVHPESPAEVVAQADVIGSTSKLLQAAVNHSAKSFIVATDQGILHEMQKQAPHKQFFAAPTAGDGATCKSCAFCPWMAMNGLQNCISTLEDQSHAVQVSHTTLHAARRSIQRMLDFSAAYREFGVAKDGADLNAHISQFQQWLEQNHEHAQKLV</sequence>
<evidence type="ECO:0000256" key="8">
    <source>
        <dbReference type="ARBA" id="ARBA00023004"/>
    </source>
</evidence>
<evidence type="ECO:0000256" key="6">
    <source>
        <dbReference type="ARBA" id="ARBA00022679"/>
    </source>
</evidence>
<gene>
    <name evidence="11" type="primary">nadA</name>
    <name evidence="11" type="ORF">LVJ81_05570</name>
</gene>
<evidence type="ECO:0000313" key="11">
    <source>
        <dbReference type="EMBL" id="UOO93493.1"/>
    </source>
</evidence>
<dbReference type="Gene3D" id="3.40.50.10800">
    <property type="entry name" value="NadA-like"/>
    <property type="match status" value="3"/>
</dbReference>